<dbReference type="AlphaFoldDB" id="A0AAV2LCL7"/>
<feature type="transmembrane region" description="Helical" evidence="1">
    <location>
        <begin position="896"/>
        <end position="915"/>
    </location>
</feature>
<organism evidence="2 3">
    <name type="scientific">Knipowitschia caucasica</name>
    <name type="common">Caucasian dwarf goby</name>
    <name type="synonym">Pomatoschistus caucasicus</name>
    <dbReference type="NCBI Taxonomy" id="637954"/>
    <lineage>
        <taxon>Eukaryota</taxon>
        <taxon>Metazoa</taxon>
        <taxon>Chordata</taxon>
        <taxon>Craniata</taxon>
        <taxon>Vertebrata</taxon>
        <taxon>Euteleostomi</taxon>
        <taxon>Actinopterygii</taxon>
        <taxon>Neopterygii</taxon>
        <taxon>Teleostei</taxon>
        <taxon>Neoteleostei</taxon>
        <taxon>Acanthomorphata</taxon>
        <taxon>Gobiaria</taxon>
        <taxon>Gobiiformes</taxon>
        <taxon>Gobioidei</taxon>
        <taxon>Gobiidae</taxon>
        <taxon>Gobiinae</taxon>
        <taxon>Knipowitschia</taxon>
    </lineage>
</organism>
<feature type="transmembrane region" description="Helical" evidence="1">
    <location>
        <begin position="766"/>
        <end position="788"/>
    </location>
</feature>
<feature type="transmembrane region" description="Helical" evidence="1">
    <location>
        <begin position="564"/>
        <end position="589"/>
    </location>
</feature>
<proteinExistence type="predicted"/>
<feature type="transmembrane region" description="Helical" evidence="1">
    <location>
        <begin position="795"/>
        <end position="814"/>
    </location>
</feature>
<feature type="transmembrane region" description="Helical" evidence="1">
    <location>
        <begin position="486"/>
        <end position="518"/>
    </location>
</feature>
<dbReference type="Proteomes" id="UP001497482">
    <property type="component" value="Chromosome 22"/>
</dbReference>
<feature type="transmembrane region" description="Helical" evidence="1">
    <location>
        <begin position="32"/>
        <end position="50"/>
    </location>
</feature>
<feature type="transmembrane region" description="Helical" evidence="1">
    <location>
        <begin position="530"/>
        <end position="558"/>
    </location>
</feature>
<keyword evidence="1" id="KW-1133">Transmembrane helix</keyword>
<evidence type="ECO:0000313" key="2">
    <source>
        <dbReference type="EMBL" id="CAL1597922.1"/>
    </source>
</evidence>
<feature type="transmembrane region" description="Helical" evidence="1">
    <location>
        <begin position="687"/>
        <end position="719"/>
    </location>
</feature>
<feature type="transmembrane region" description="Helical" evidence="1">
    <location>
        <begin position="70"/>
        <end position="92"/>
    </location>
</feature>
<feature type="transmembrane region" description="Helical" evidence="1">
    <location>
        <begin position="731"/>
        <end position="754"/>
    </location>
</feature>
<accession>A0AAV2LCL7</accession>
<reference evidence="2 3" key="1">
    <citation type="submission" date="2024-04" db="EMBL/GenBank/DDBJ databases">
        <authorList>
            <person name="Waldvogel A.-M."/>
            <person name="Schoenle A."/>
        </authorList>
    </citation>
    <scope>NUCLEOTIDE SEQUENCE [LARGE SCALE GENOMIC DNA]</scope>
</reference>
<keyword evidence="1" id="KW-0812">Transmembrane</keyword>
<name>A0AAV2LCL7_KNICA</name>
<evidence type="ECO:0000313" key="3">
    <source>
        <dbReference type="Proteomes" id="UP001497482"/>
    </source>
</evidence>
<feature type="transmembrane region" description="Helical" evidence="1">
    <location>
        <begin position="601"/>
        <end position="623"/>
    </location>
</feature>
<evidence type="ECO:0000256" key="1">
    <source>
        <dbReference type="SAM" id="Phobius"/>
    </source>
</evidence>
<feature type="transmembrane region" description="Helical" evidence="1">
    <location>
        <begin position="655"/>
        <end position="675"/>
    </location>
</feature>
<feature type="transmembrane region" description="Helical" evidence="1">
    <location>
        <begin position="629"/>
        <end position="648"/>
    </location>
</feature>
<feature type="transmembrane region" description="Helical" evidence="1">
    <location>
        <begin position="860"/>
        <end position="890"/>
    </location>
</feature>
<protein>
    <submittedName>
        <fullName evidence="2">Uncharacterized protein</fullName>
    </submittedName>
</protein>
<feature type="transmembrane region" description="Helical" evidence="1">
    <location>
        <begin position="826"/>
        <end position="848"/>
    </location>
</feature>
<sequence length="916" mass="94118">MRVGVVWWWVVHSVGCGGVWGVCWGSTVVCSGVMVIGGGMVVVGVGRVGVGVWGGVVRVDWVAWWCHVEWWAVGGLLLLLVLCFVVFVWYVVLGCCWGCVGEVCVLVGGGGMWVRCCGDGRERGDSGGRYGGGVCAVCGVWVCWCGGGVGLGGVGAWGGGSCVVVLPFGREVVVCWCLGGRDGGTGGECVGGFCERGGCVCRVWWGWRVVVWGCGVRQVVGGMVFGWWGDDECLGCSGVGVLCGGAGVCVGWRCVWCCCVCVSGCLGRLLVWGVGCVWDGLLVCMSCCCFGNSVGRVGEVCVEEVGGVWWVGGCLGWVAGIWGAWWRFGGLFGVWGWCGVMCGGCDRCWLGGGGGGKPVGVDVCLWGCVLGGCGGRLWGYVGGELAVGEGCGKDVEWWSCCGGWASVGGGGSSCEWVLCCGVGGGVEVVALVWNCVVCGWFGAVGVVWVAVWGRCVLGGCGFGVGGMVGVEWCGGGGRLCWGGRGWLGWMVLGVVWLVFGVLVCGGLAVVWCVGWWCVDAGCWCGLGGGCVMVLVGVCPGGCGVLVVCGWGVCCWVGMGFWALVWLGWGVVFVGGCGVVGTVSVVWFAGGGWSLTWVSLRVFDGLELVGVVVLERVLVCVWVASVRCGGGTVGCVVGVVGLSYGTWCLVGWVCKLGVLVVGVDVLGVVIGCVYGRCFGFEVSGLYGSWVVVWVVGMGSWVVGLVGGSCVGFLVVVLCWVSGDVELGVLGGLWCVVVGGWYGIVEGCCVVVWLVGLCRFGVGEWLGVHVGGCGVCGCVIGVVCVFVGVLGLVGRRVVCVGGRGVSVVVVVVGGGVGRGDGGVFCGGVVGVGWVWGRVCCCVSVLGVGWWRGVGLVDWLSEVWDGCACLVVVGVWVGWGSVFLVVWCAVGWLGGVKAFVLWFVSMVGDVCWVGRLGGC</sequence>
<feature type="transmembrane region" description="Helical" evidence="1">
    <location>
        <begin position="431"/>
        <end position="451"/>
    </location>
</feature>
<keyword evidence="1" id="KW-0472">Membrane</keyword>
<gene>
    <name evidence="2" type="ORF">KC01_LOCUS26395</name>
</gene>
<feature type="transmembrane region" description="Helical" evidence="1">
    <location>
        <begin position="6"/>
        <end position="25"/>
    </location>
</feature>
<keyword evidence="3" id="KW-1185">Reference proteome</keyword>
<dbReference type="EMBL" id="OZ035844">
    <property type="protein sequence ID" value="CAL1597922.1"/>
    <property type="molecule type" value="Genomic_DNA"/>
</dbReference>